<dbReference type="EMBL" id="LWDP01000039">
    <property type="protein sequence ID" value="ORD93916.1"/>
    <property type="molecule type" value="Genomic_DNA"/>
</dbReference>
<dbReference type="Proteomes" id="UP000192639">
    <property type="component" value="Unassembled WGS sequence"/>
</dbReference>
<comment type="caution">
    <text evidence="1">The sequence shown here is derived from an EMBL/GenBank/DDBJ whole genome shotgun (WGS) entry which is preliminary data.</text>
</comment>
<evidence type="ECO:0000313" key="1">
    <source>
        <dbReference type="EMBL" id="ORD93916.1"/>
    </source>
</evidence>
<reference evidence="1 2" key="1">
    <citation type="journal article" date="2017" name="Environ. Microbiol.">
        <title>Decay of the glycolytic pathway and adaptation to intranuclear parasitism within Enterocytozoonidae microsporidia.</title>
        <authorList>
            <person name="Wiredu Boakye D."/>
            <person name="Jaroenlak P."/>
            <person name="Prachumwat A."/>
            <person name="Williams T.A."/>
            <person name="Bateman K.S."/>
            <person name="Itsathitphaisarn O."/>
            <person name="Sritunyalucksana K."/>
            <person name="Paszkiewicz K.H."/>
            <person name="Moore K.A."/>
            <person name="Stentiford G.D."/>
            <person name="Williams B.A."/>
        </authorList>
    </citation>
    <scope>NUCLEOTIDE SEQUENCE [LARGE SCALE GENOMIC DNA]</scope>
    <source>
        <strain evidence="1 2">GB1</strain>
    </source>
</reference>
<organism evidence="1 2">
    <name type="scientific">Enterospora canceri</name>
    <dbReference type="NCBI Taxonomy" id="1081671"/>
    <lineage>
        <taxon>Eukaryota</taxon>
        <taxon>Fungi</taxon>
        <taxon>Fungi incertae sedis</taxon>
        <taxon>Microsporidia</taxon>
        <taxon>Enterocytozoonidae</taxon>
        <taxon>Enterospora</taxon>
    </lineage>
</organism>
<gene>
    <name evidence="1" type="ORF">ECANGB1_1367</name>
</gene>
<evidence type="ECO:0000313" key="2">
    <source>
        <dbReference type="Proteomes" id="UP000192639"/>
    </source>
</evidence>
<name>A0A1Y1S695_9MICR</name>
<keyword evidence="2" id="KW-1185">Reference proteome</keyword>
<accession>A0A1Y1S695</accession>
<proteinExistence type="predicted"/>
<protein>
    <submittedName>
        <fullName evidence="1">Uncharacterized protein</fullName>
    </submittedName>
</protein>
<sequence length="65" mass="7838">MQKKFSDEPKNFEIYERRLETLPTGNKINTENENNVQIDRMTAREKKKKHVKQYLLIIQAEQSLM</sequence>
<dbReference type="AlphaFoldDB" id="A0A1Y1S695"/>
<dbReference type="VEuPathDB" id="MicrosporidiaDB:ECANGB1_1367"/>